<sequence>MARRIDVQRAFLRNARIATPPARHGRRRRSVASRMRPASSGDDARDAAGSVRRHVQHDAIPHGMTVYRRSSKQGQQ</sequence>
<name>A0AAW9CSJ0_BURTH</name>
<dbReference type="AlphaFoldDB" id="A0AAW9CSJ0"/>
<dbReference type="GO" id="GO:0004177">
    <property type="term" value="F:aminopeptidase activity"/>
    <property type="evidence" value="ECO:0007669"/>
    <property type="project" value="UniProtKB-KW"/>
</dbReference>
<evidence type="ECO:0000256" key="1">
    <source>
        <dbReference type="SAM" id="MobiDB-lite"/>
    </source>
</evidence>
<comment type="caution">
    <text evidence="2">The sequence shown here is derived from an EMBL/GenBank/DDBJ whole genome shotgun (WGS) entry which is preliminary data.</text>
</comment>
<protein>
    <submittedName>
        <fullName evidence="2">X-prolyl-dipeptidyl aminopeptidase</fullName>
    </submittedName>
</protein>
<keyword evidence="2" id="KW-0378">Hydrolase</keyword>
<keyword evidence="2" id="KW-0031">Aminopeptidase</keyword>
<dbReference type="EMBL" id="QXCT01000001">
    <property type="protein sequence ID" value="MDW9253574.1"/>
    <property type="molecule type" value="Genomic_DNA"/>
</dbReference>
<feature type="compositionally biased region" description="Low complexity" evidence="1">
    <location>
        <begin position="32"/>
        <end position="41"/>
    </location>
</feature>
<reference evidence="2" key="1">
    <citation type="submission" date="2018-08" db="EMBL/GenBank/DDBJ databases">
        <title>Identification of Burkholderia cepacia strains that express a Burkholderia pseudomallei-like capsular polysaccharide.</title>
        <authorList>
            <person name="Burtnick M.N."/>
            <person name="Vongsouvath M."/>
            <person name="Newton P."/>
            <person name="Wuthiekanun V."/>
            <person name="Limmathurotsakul D."/>
            <person name="Brett P.J."/>
            <person name="Chantratita N."/>
            <person name="Dance D.A."/>
        </authorList>
    </citation>
    <scope>NUCLEOTIDE SEQUENCE</scope>
    <source>
        <strain evidence="2">SBXCC001</strain>
    </source>
</reference>
<organism evidence="2 3">
    <name type="scientific">Burkholderia thailandensis</name>
    <dbReference type="NCBI Taxonomy" id="57975"/>
    <lineage>
        <taxon>Bacteria</taxon>
        <taxon>Pseudomonadati</taxon>
        <taxon>Pseudomonadota</taxon>
        <taxon>Betaproteobacteria</taxon>
        <taxon>Burkholderiales</taxon>
        <taxon>Burkholderiaceae</taxon>
        <taxon>Burkholderia</taxon>
        <taxon>pseudomallei group</taxon>
    </lineage>
</organism>
<gene>
    <name evidence="2" type="ORF">C7S16_6119</name>
</gene>
<proteinExistence type="predicted"/>
<keyword evidence="2" id="KW-0645">Protease</keyword>
<evidence type="ECO:0000313" key="3">
    <source>
        <dbReference type="Proteomes" id="UP001272137"/>
    </source>
</evidence>
<accession>A0AAW9CSJ0</accession>
<evidence type="ECO:0000313" key="2">
    <source>
        <dbReference type="EMBL" id="MDW9253574.1"/>
    </source>
</evidence>
<feature type="region of interest" description="Disordered" evidence="1">
    <location>
        <begin position="16"/>
        <end position="76"/>
    </location>
</feature>
<dbReference type="Proteomes" id="UP001272137">
    <property type="component" value="Unassembled WGS sequence"/>
</dbReference>